<evidence type="ECO:0000313" key="3">
    <source>
        <dbReference type="Proteomes" id="UP001589834"/>
    </source>
</evidence>
<dbReference type="EMBL" id="JBHLTN010000007">
    <property type="protein sequence ID" value="MFC0591662.1"/>
    <property type="molecule type" value="Genomic_DNA"/>
</dbReference>
<dbReference type="Gene3D" id="3.40.190.10">
    <property type="entry name" value="Periplasmic binding protein-like II"/>
    <property type="match status" value="2"/>
</dbReference>
<keyword evidence="3" id="KW-1185">Reference proteome</keyword>
<dbReference type="Proteomes" id="UP001589834">
    <property type="component" value="Unassembled WGS sequence"/>
</dbReference>
<evidence type="ECO:0000313" key="2">
    <source>
        <dbReference type="EMBL" id="MFC0591662.1"/>
    </source>
</evidence>
<dbReference type="RefSeq" id="WP_377479986.1">
    <property type="nucleotide sequence ID" value="NZ_JBHLTN010000007.1"/>
</dbReference>
<feature type="signal peptide" evidence="1">
    <location>
        <begin position="1"/>
        <end position="28"/>
    </location>
</feature>
<evidence type="ECO:0000256" key="1">
    <source>
        <dbReference type="SAM" id="SignalP"/>
    </source>
</evidence>
<gene>
    <name evidence="2" type="ORF">ACFFGG_03740</name>
</gene>
<dbReference type="Pfam" id="PF13379">
    <property type="entry name" value="NMT1_2"/>
    <property type="match status" value="1"/>
</dbReference>
<organism evidence="2 3">
    <name type="scientific">Ottowia pentelensis</name>
    <dbReference type="NCBI Taxonomy" id="511108"/>
    <lineage>
        <taxon>Bacteria</taxon>
        <taxon>Pseudomonadati</taxon>
        <taxon>Pseudomonadota</taxon>
        <taxon>Betaproteobacteria</taxon>
        <taxon>Burkholderiales</taxon>
        <taxon>Comamonadaceae</taxon>
        <taxon>Ottowia</taxon>
    </lineage>
</organism>
<keyword evidence="1" id="KW-0732">Signal</keyword>
<sequence length="339" mass="36191">MRLLSKLGMSTAICAALVSLGGLGSAQAAQEITITKQPSIIYLPALVMEKQGLIEKAAAKEGIADLKVDWRSFSSGGAATDALLSGNVQIVNSGLGNMLLLWDRTKGQVKGIATNSALPEELVTRDPKIHSLKDYGPKDKIAVPTVRVSTQALLLQLACEQVFGPDQWSKLDANTVQMGHPDATAMMANPAGEVSSHFGAPPYSYRELKTVPGAHVVIRSTDIIKGGLSQSTLFTTTKFADANPKIIQAVLTASQQAVDFIKAHTRESVAIYRELSGDKTSVDEVMDILAQPGMMDAYTLQPLGSMVFAKHMHKVGILKTMPASWKDYFLPASAALNGN</sequence>
<dbReference type="SUPFAM" id="SSF53850">
    <property type="entry name" value="Periplasmic binding protein-like II"/>
    <property type="match status" value="1"/>
</dbReference>
<dbReference type="PANTHER" id="PTHR30024">
    <property type="entry name" value="ALIPHATIC SULFONATES-BINDING PROTEIN-RELATED"/>
    <property type="match status" value="1"/>
</dbReference>
<protein>
    <submittedName>
        <fullName evidence="2">ABC transporter substrate-binding protein</fullName>
    </submittedName>
</protein>
<feature type="chain" id="PRO_5047066612" evidence="1">
    <location>
        <begin position="29"/>
        <end position="339"/>
    </location>
</feature>
<dbReference type="PANTHER" id="PTHR30024:SF2">
    <property type="entry name" value="ABC TRANSPORTER SUBSTRATE-BINDING PROTEIN"/>
    <property type="match status" value="1"/>
</dbReference>
<comment type="caution">
    <text evidence="2">The sequence shown here is derived from an EMBL/GenBank/DDBJ whole genome shotgun (WGS) entry which is preliminary data.</text>
</comment>
<reference evidence="2 3" key="1">
    <citation type="submission" date="2024-09" db="EMBL/GenBank/DDBJ databases">
        <authorList>
            <person name="Sun Q."/>
            <person name="Mori K."/>
        </authorList>
    </citation>
    <scope>NUCLEOTIDE SEQUENCE [LARGE SCALE GENOMIC DNA]</scope>
    <source>
        <strain evidence="2 3">NCAIM B.02336</strain>
    </source>
</reference>
<accession>A0ABV6PP98</accession>
<proteinExistence type="predicted"/>
<name>A0ABV6PP98_9BURK</name>